<reference evidence="1" key="1">
    <citation type="submission" date="2018-05" db="EMBL/GenBank/DDBJ databases">
        <authorList>
            <person name="Lanie J.A."/>
            <person name="Ng W.-L."/>
            <person name="Kazmierczak K.M."/>
            <person name="Andrzejewski T.M."/>
            <person name="Davidsen T.M."/>
            <person name="Wayne K.J."/>
            <person name="Tettelin H."/>
            <person name="Glass J.I."/>
            <person name="Rusch D."/>
            <person name="Podicherti R."/>
            <person name="Tsui H.-C.T."/>
            <person name="Winkler M.E."/>
        </authorList>
    </citation>
    <scope>NUCLEOTIDE SEQUENCE</scope>
</reference>
<protein>
    <submittedName>
        <fullName evidence="1">Uncharacterized protein</fullName>
    </submittedName>
</protein>
<dbReference type="AlphaFoldDB" id="A0A382I891"/>
<dbReference type="EMBL" id="UINC01065804">
    <property type="protein sequence ID" value="SVB95846.1"/>
    <property type="molecule type" value="Genomic_DNA"/>
</dbReference>
<name>A0A382I891_9ZZZZ</name>
<proteinExistence type="predicted"/>
<accession>A0A382I891</accession>
<organism evidence="1">
    <name type="scientific">marine metagenome</name>
    <dbReference type="NCBI Taxonomy" id="408172"/>
    <lineage>
        <taxon>unclassified sequences</taxon>
        <taxon>metagenomes</taxon>
        <taxon>ecological metagenomes</taxon>
    </lineage>
</organism>
<feature type="non-terminal residue" evidence="1">
    <location>
        <position position="39"/>
    </location>
</feature>
<gene>
    <name evidence="1" type="ORF">METZ01_LOCUS248700</name>
</gene>
<sequence length="39" mass="4589">MLYLCFVGQVKTVPQIRERRLHDTNGLQRIAFLVIPKMC</sequence>
<evidence type="ECO:0000313" key="1">
    <source>
        <dbReference type="EMBL" id="SVB95846.1"/>
    </source>
</evidence>